<dbReference type="AlphaFoldDB" id="A0A2A4YVY5"/>
<proteinExistence type="predicted"/>
<evidence type="ECO:0000259" key="1">
    <source>
        <dbReference type="Pfam" id="PF00149"/>
    </source>
</evidence>
<organism evidence="2">
    <name type="scientific">OCS116 cluster bacterium</name>
    <dbReference type="NCBI Taxonomy" id="2030921"/>
    <lineage>
        <taxon>Bacteria</taxon>
        <taxon>Pseudomonadati</taxon>
        <taxon>Pseudomonadota</taxon>
        <taxon>Alphaproteobacteria</taxon>
        <taxon>OCS116 cluster</taxon>
    </lineage>
</organism>
<dbReference type="InterPro" id="IPR004843">
    <property type="entry name" value="Calcineurin-like_PHP"/>
</dbReference>
<dbReference type="InterPro" id="IPR029052">
    <property type="entry name" value="Metallo-depent_PP-like"/>
</dbReference>
<dbReference type="PANTHER" id="PTHR43143">
    <property type="entry name" value="METALLOPHOSPHOESTERASE, CALCINEURIN SUPERFAMILY"/>
    <property type="match status" value="1"/>
</dbReference>
<reference key="1">
    <citation type="submission" date="2017-08" db="EMBL/GenBank/DDBJ databases">
        <title>A dynamic microbial community with high functional redundancy inhabits the cold, oxic subseafloor aquifer.</title>
        <authorList>
            <person name="Tully B.J."/>
            <person name="Wheat C.G."/>
            <person name="Glazer B.T."/>
            <person name="Huber J.A."/>
        </authorList>
    </citation>
    <scope>NUCLEOTIDE SEQUENCE [LARGE SCALE GENOMIC DNA]</scope>
</reference>
<accession>A0A2A4YVY5</accession>
<protein>
    <recommendedName>
        <fullName evidence="1">Calcineurin-like phosphoesterase domain-containing protein</fullName>
    </recommendedName>
</protein>
<dbReference type="InterPro" id="IPR051918">
    <property type="entry name" value="STPP_CPPED1"/>
</dbReference>
<feature type="domain" description="Calcineurin-like phosphoesterase" evidence="1">
    <location>
        <begin position="21"/>
        <end position="208"/>
    </location>
</feature>
<dbReference type="Pfam" id="PF00149">
    <property type="entry name" value="Metallophos"/>
    <property type="match status" value="1"/>
</dbReference>
<dbReference type="EMBL" id="NVUS01000021">
    <property type="protein sequence ID" value="PCI98455.1"/>
    <property type="molecule type" value="Genomic_DNA"/>
</dbReference>
<sequence length="444" mass="49309">MGHQFILYGDSCSGVPKALHEKTHAKINNIIRTLSPPPEFIIFPGDEVIGLTTDETALRQQWQYWLNHEMAWLDQTAIPLYNCTGNHTTYSPMSERIFAEMLSHLPRNGAPNQSGLSYFIRRGDLLLVFVHTLCSHLGGEGHVETQWLDETLKQNSDAKYKLVIGHHPVFPVNGYEGNYQRTIGAEYTQKFWSILKQQGVMAYLCSHILAFDTQIHDGILQITTAGAGTAHRMPEEVEYLHAVKMAIDEKGIQYQVLDDEGTLRERLVWPINLPSSRQWQPINQGQQVAPLTGTFAADKADPAIVSLRISGKTAKSSTGQRQTILAAFSDGDSSTPLWIGLSGKTQQVTIMLQIQAGRSPHYWFGPELGLDAKFDIQLLMHTGLAAGGIMSRTADDAPWTSLISRSATGLEKLNWPKIWSVGNDASDDLPFLGIDLAVKSICKF</sequence>
<reference evidence="2" key="2">
    <citation type="journal article" date="2018" name="ISME J.">
        <title>A dynamic microbial community with high functional redundancy inhabits the cold, oxic subseafloor aquifer.</title>
        <authorList>
            <person name="Tully B.J."/>
            <person name="Wheat C.G."/>
            <person name="Glazer B.T."/>
            <person name="Huber J.A."/>
        </authorList>
    </citation>
    <scope>NUCLEOTIDE SEQUENCE</scope>
    <source>
        <strain evidence="2">NORP83</strain>
    </source>
</reference>
<dbReference type="Gene3D" id="3.60.21.10">
    <property type="match status" value="1"/>
</dbReference>
<comment type="caution">
    <text evidence="2">The sequence shown here is derived from an EMBL/GenBank/DDBJ whole genome shotgun (WGS) entry which is preliminary data.</text>
</comment>
<dbReference type="SUPFAM" id="SSF56300">
    <property type="entry name" value="Metallo-dependent phosphatases"/>
    <property type="match status" value="1"/>
</dbReference>
<evidence type="ECO:0000313" key="2">
    <source>
        <dbReference type="EMBL" id="PCI98455.1"/>
    </source>
</evidence>
<name>A0A2A4YVY5_9PROT</name>
<dbReference type="GO" id="GO:0016787">
    <property type="term" value="F:hydrolase activity"/>
    <property type="evidence" value="ECO:0007669"/>
    <property type="project" value="InterPro"/>
</dbReference>
<gene>
    <name evidence="2" type="ORF">COB13_13495</name>
</gene>
<dbReference type="PANTHER" id="PTHR43143:SF1">
    <property type="entry name" value="SERINE_THREONINE-PROTEIN PHOSPHATASE CPPED1"/>
    <property type="match status" value="1"/>
</dbReference>